<dbReference type="OrthoDB" id="5765025at2"/>
<evidence type="ECO:0000313" key="2">
    <source>
        <dbReference type="EMBL" id="TCJ12250.1"/>
    </source>
</evidence>
<comment type="caution">
    <text evidence="2">The sequence shown here is derived from an EMBL/GenBank/DDBJ whole genome shotgun (WGS) entry which is preliminary data.</text>
</comment>
<name>A0A4R1B461_9PROT</name>
<keyword evidence="1" id="KW-0472">Membrane</keyword>
<reference evidence="2 3" key="1">
    <citation type="submission" date="2019-03" db="EMBL/GenBank/DDBJ databases">
        <title>Genome sequence of Thiobacillaceae bacterium LSR1, a sulfur-oxidizing bacterium isolated from freshwater sediment.</title>
        <authorList>
            <person name="Li S."/>
        </authorList>
    </citation>
    <scope>NUCLEOTIDE SEQUENCE [LARGE SCALE GENOMIC DNA]</scope>
    <source>
        <strain evidence="2 3">LSR1</strain>
    </source>
</reference>
<dbReference type="Proteomes" id="UP000295443">
    <property type="component" value="Unassembled WGS sequence"/>
</dbReference>
<gene>
    <name evidence="2" type="ORF">EZJ19_12985</name>
</gene>
<dbReference type="RefSeq" id="WP_131448248.1">
    <property type="nucleotide sequence ID" value="NZ_SJZB01000045.1"/>
</dbReference>
<evidence type="ECO:0008006" key="4">
    <source>
        <dbReference type="Google" id="ProtNLM"/>
    </source>
</evidence>
<keyword evidence="1" id="KW-1133">Transmembrane helix</keyword>
<organism evidence="2 3">
    <name type="scientific">Parasulfuritortus cantonensis</name>
    <dbReference type="NCBI Taxonomy" id="2528202"/>
    <lineage>
        <taxon>Bacteria</taxon>
        <taxon>Pseudomonadati</taxon>
        <taxon>Pseudomonadota</taxon>
        <taxon>Betaproteobacteria</taxon>
        <taxon>Nitrosomonadales</taxon>
        <taxon>Thiobacillaceae</taxon>
        <taxon>Parasulfuritortus</taxon>
    </lineage>
</organism>
<feature type="transmembrane region" description="Helical" evidence="1">
    <location>
        <begin position="151"/>
        <end position="175"/>
    </location>
</feature>
<keyword evidence="3" id="KW-1185">Reference proteome</keyword>
<evidence type="ECO:0000313" key="3">
    <source>
        <dbReference type="Proteomes" id="UP000295443"/>
    </source>
</evidence>
<accession>A0A4R1B461</accession>
<feature type="transmembrane region" description="Helical" evidence="1">
    <location>
        <begin position="84"/>
        <end position="105"/>
    </location>
</feature>
<dbReference type="EMBL" id="SJZB01000045">
    <property type="protein sequence ID" value="TCJ12250.1"/>
    <property type="molecule type" value="Genomic_DNA"/>
</dbReference>
<proteinExistence type="predicted"/>
<protein>
    <recommendedName>
        <fullName evidence="4">NADH:quinone oxidoreductase/Mrp antiporter membrane subunit domain-containing protein</fullName>
    </recommendedName>
</protein>
<keyword evidence="1" id="KW-0812">Transmembrane</keyword>
<feature type="transmembrane region" description="Helical" evidence="1">
    <location>
        <begin position="39"/>
        <end position="72"/>
    </location>
</feature>
<feature type="transmembrane region" description="Helical" evidence="1">
    <location>
        <begin position="181"/>
        <end position="204"/>
    </location>
</feature>
<sequence length="247" mass="25646">MTLLLIAALFLPLYPLSVPLNALLARVRSPVARFVLLLIWPQVGVAVLAQAGTAVPSWLVGWALFTAALYALRLLTCRDLGRAAGYLATSAIALTWGLAASASGIEQVALFALWMSLPAALTTLLDGMLVRRFGAAYAGLCPGLGSALPRYAGLLVVTVLAAVATPPFPGFFALLGLMHGLGSSAAVVVLLIWLVWAWAAVRLLQGFVAGTCREEGIEDLQPGSVLAWVGVLAAFVGAGFFFTGGGL</sequence>
<evidence type="ECO:0000256" key="1">
    <source>
        <dbReference type="SAM" id="Phobius"/>
    </source>
</evidence>
<dbReference type="AlphaFoldDB" id="A0A4R1B461"/>
<feature type="transmembrane region" description="Helical" evidence="1">
    <location>
        <begin position="225"/>
        <end position="244"/>
    </location>
</feature>